<evidence type="ECO:0000313" key="1">
    <source>
        <dbReference type="EMBL" id="CCH67146.1"/>
    </source>
</evidence>
<protein>
    <submittedName>
        <fullName evidence="1">Menaquinone-specific isochorismate synthase</fullName>
        <ecNumber evidence="1">5.4.4.2</ecNumber>
    </submittedName>
</protein>
<name>M1X578_9NOST</name>
<keyword evidence="1" id="KW-0413">Isomerase</keyword>
<comment type="caution">
    <text evidence="1">The sequence shown here is derived from an EMBL/GenBank/DDBJ whole genome shotgun (WGS) entry which is preliminary data.</text>
</comment>
<reference evidence="1 2" key="1">
    <citation type="submission" date="2012-05" db="EMBL/GenBank/DDBJ databases">
        <authorList>
            <person name="Hilton J."/>
        </authorList>
    </citation>
    <scope>NUCLEOTIDE SEQUENCE [LARGE SCALE GENOMIC DNA]</scope>
    <source>
        <strain evidence="1 2">HH01</strain>
    </source>
</reference>
<dbReference type="EC" id="5.4.4.2" evidence="1"/>
<evidence type="ECO:0000313" key="2">
    <source>
        <dbReference type="Proteomes" id="UP000053051"/>
    </source>
</evidence>
<reference evidence="2" key="2">
    <citation type="submission" date="2016-01" db="EMBL/GenBank/DDBJ databases">
        <title>Diatom-associated endosymboitic cyanobacterium lacks core nitrogen metabolism enzymes.</title>
        <authorList>
            <person name="Hilton J.A."/>
            <person name="Foster R.A."/>
            <person name="Tripp H.J."/>
            <person name="Carter B.J."/>
            <person name="Zehr J.P."/>
            <person name="Villareal T.A."/>
        </authorList>
    </citation>
    <scope>NUCLEOTIDE SEQUENCE [LARGE SCALE GENOMIC DNA]</scope>
    <source>
        <strain evidence="2">HH01</strain>
    </source>
</reference>
<gene>
    <name evidence="1" type="ORF">RINTHH_9910</name>
</gene>
<dbReference type="AlphaFoldDB" id="M1X578"/>
<dbReference type="Proteomes" id="UP000053051">
    <property type="component" value="Unassembled WGS sequence"/>
</dbReference>
<sequence length="81" mass="9303">MLSIKKNCQENNSTKIASIYLEIDLVDPLVLFSRILKVNQLNFYWENKANQESIVAIDAVINKELSGVERFISAEKFIKNV</sequence>
<keyword evidence="2" id="KW-1185">Reference proteome</keyword>
<accession>M1X578</accession>
<dbReference type="STRING" id="1165094.RINTHH_9910"/>
<dbReference type="EMBL" id="CAIY01000036">
    <property type="protein sequence ID" value="CCH67146.1"/>
    <property type="molecule type" value="Genomic_DNA"/>
</dbReference>
<dbReference type="GO" id="GO:0008909">
    <property type="term" value="F:isochorismate synthase activity"/>
    <property type="evidence" value="ECO:0007669"/>
    <property type="project" value="UniProtKB-EC"/>
</dbReference>
<organism evidence="1 2">
    <name type="scientific">Richelia intracellularis HH01</name>
    <dbReference type="NCBI Taxonomy" id="1165094"/>
    <lineage>
        <taxon>Bacteria</taxon>
        <taxon>Bacillati</taxon>
        <taxon>Cyanobacteriota</taxon>
        <taxon>Cyanophyceae</taxon>
        <taxon>Nostocales</taxon>
        <taxon>Nostocaceae</taxon>
        <taxon>Richelia</taxon>
    </lineage>
</organism>
<proteinExistence type="predicted"/>